<keyword evidence="3" id="KW-1185">Reference proteome</keyword>
<reference evidence="2" key="4">
    <citation type="submission" date="2019-03" db="UniProtKB">
        <authorList>
            <consortium name="EnsemblPlants"/>
        </authorList>
    </citation>
    <scope>IDENTIFICATION</scope>
</reference>
<keyword evidence="1" id="KW-0175">Coiled coil</keyword>
<accession>A0A453DMW7</accession>
<dbReference type="Gramene" id="AET3Gv20004400.27">
    <property type="protein sequence ID" value="AET3Gv20004400.27"/>
    <property type="gene ID" value="AET3Gv20004400"/>
</dbReference>
<sequence length="53" mass="6251">SRLNLPGQGLLPVSEMNSNVSWKQDLTVKVKEHEEEITQLRKHLDNYIIKRKH</sequence>
<evidence type="ECO:0000313" key="2">
    <source>
        <dbReference type="EnsemblPlants" id="AET3Gv20004400.27"/>
    </source>
</evidence>
<protein>
    <submittedName>
        <fullName evidence="2">Uncharacterized protein</fullName>
    </submittedName>
</protein>
<reference evidence="2" key="3">
    <citation type="journal article" date="2017" name="Nature">
        <title>Genome sequence of the progenitor of the wheat D genome Aegilops tauschii.</title>
        <authorList>
            <person name="Luo M.C."/>
            <person name="Gu Y.Q."/>
            <person name="Puiu D."/>
            <person name="Wang H."/>
            <person name="Twardziok S.O."/>
            <person name="Deal K.R."/>
            <person name="Huo N."/>
            <person name="Zhu T."/>
            <person name="Wang L."/>
            <person name="Wang Y."/>
            <person name="McGuire P.E."/>
            <person name="Liu S."/>
            <person name="Long H."/>
            <person name="Ramasamy R.K."/>
            <person name="Rodriguez J.C."/>
            <person name="Van S.L."/>
            <person name="Yuan L."/>
            <person name="Wang Z."/>
            <person name="Xia Z."/>
            <person name="Xiao L."/>
            <person name="Anderson O.D."/>
            <person name="Ouyang S."/>
            <person name="Liang Y."/>
            <person name="Zimin A.V."/>
            <person name="Pertea G."/>
            <person name="Qi P."/>
            <person name="Bennetzen J.L."/>
            <person name="Dai X."/>
            <person name="Dawson M.W."/>
            <person name="Muller H.G."/>
            <person name="Kugler K."/>
            <person name="Rivarola-Duarte L."/>
            <person name="Spannagl M."/>
            <person name="Mayer K.F.X."/>
            <person name="Lu F.H."/>
            <person name="Bevan M.W."/>
            <person name="Leroy P."/>
            <person name="Li P."/>
            <person name="You F.M."/>
            <person name="Sun Q."/>
            <person name="Liu Z."/>
            <person name="Lyons E."/>
            <person name="Wicker T."/>
            <person name="Salzberg S.L."/>
            <person name="Devos K.M."/>
            <person name="Dvorak J."/>
        </authorList>
    </citation>
    <scope>NUCLEOTIDE SEQUENCE [LARGE SCALE GENOMIC DNA]</scope>
    <source>
        <strain evidence="2">cv. AL8/78</strain>
    </source>
</reference>
<reference evidence="2" key="5">
    <citation type="journal article" date="2021" name="G3 (Bethesda)">
        <title>Aegilops tauschii genome assembly Aet v5.0 features greater sequence contiguity and improved annotation.</title>
        <authorList>
            <person name="Wang L."/>
            <person name="Zhu T."/>
            <person name="Rodriguez J.C."/>
            <person name="Deal K.R."/>
            <person name="Dubcovsky J."/>
            <person name="McGuire P.E."/>
            <person name="Lux T."/>
            <person name="Spannagl M."/>
            <person name="Mayer K.F.X."/>
            <person name="Baldrich P."/>
            <person name="Meyers B.C."/>
            <person name="Huo N."/>
            <person name="Gu Y.Q."/>
            <person name="Zhou H."/>
            <person name="Devos K.M."/>
            <person name="Bennetzen J.L."/>
            <person name="Unver T."/>
            <person name="Budak H."/>
            <person name="Gulick P.J."/>
            <person name="Galiba G."/>
            <person name="Kalapos B."/>
            <person name="Nelson D.R."/>
            <person name="Li P."/>
            <person name="You F.M."/>
            <person name="Luo M.C."/>
            <person name="Dvorak J."/>
        </authorList>
    </citation>
    <scope>NUCLEOTIDE SEQUENCE [LARGE SCALE GENOMIC DNA]</scope>
    <source>
        <strain evidence="2">cv. AL8/78</strain>
    </source>
</reference>
<feature type="coiled-coil region" evidence="1">
    <location>
        <begin position="23"/>
        <end position="50"/>
    </location>
</feature>
<organism evidence="2 3">
    <name type="scientific">Aegilops tauschii subsp. strangulata</name>
    <name type="common">Goatgrass</name>
    <dbReference type="NCBI Taxonomy" id="200361"/>
    <lineage>
        <taxon>Eukaryota</taxon>
        <taxon>Viridiplantae</taxon>
        <taxon>Streptophyta</taxon>
        <taxon>Embryophyta</taxon>
        <taxon>Tracheophyta</taxon>
        <taxon>Spermatophyta</taxon>
        <taxon>Magnoliopsida</taxon>
        <taxon>Liliopsida</taxon>
        <taxon>Poales</taxon>
        <taxon>Poaceae</taxon>
        <taxon>BOP clade</taxon>
        <taxon>Pooideae</taxon>
        <taxon>Triticodae</taxon>
        <taxon>Triticeae</taxon>
        <taxon>Triticinae</taxon>
        <taxon>Aegilops</taxon>
    </lineage>
</organism>
<dbReference type="Proteomes" id="UP000015105">
    <property type="component" value="Chromosome 3D"/>
</dbReference>
<reference evidence="3" key="2">
    <citation type="journal article" date="2017" name="Nat. Plants">
        <title>The Aegilops tauschii genome reveals multiple impacts of transposons.</title>
        <authorList>
            <person name="Zhao G."/>
            <person name="Zou C."/>
            <person name="Li K."/>
            <person name="Wang K."/>
            <person name="Li T."/>
            <person name="Gao L."/>
            <person name="Zhang X."/>
            <person name="Wang H."/>
            <person name="Yang Z."/>
            <person name="Liu X."/>
            <person name="Jiang W."/>
            <person name="Mao L."/>
            <person name="Kong X."/>
            <person name="Jiao Y."/>
            <person name="Jia J."/>
        </authorList>
    </citation>
    <scope>NUCLEOTIDE SEQUENCE [LARGE SCALE GENOMIC DNA]</scope>
    <source>
        <strain evidence="3">cv. AL8/78</strain>
    </source>
</reference>
<dbReference type="AlphaFoldDB" id="A0A453DMW7"/>
<reference evidence="3" key="1">
    <citation type="journal article" date="2014" name="Science">
        <title>Ancient hybridizations among the ancestral genomes of bread wheat.</title>
        <authorList>
            <consortium name="International Wheat Genome Sequencing Consortium,"/>
            <person name="Marcussen T."/>
            <person name="Sandve S.R."/>
            <person name="Heier L."/>
            <person name="Spannagl M."/>
            <person name="Pfeifer M."/>
            <person name="Jakobsen K.S."/>
            <person name="Wulff B.B."/>
            <person name="Steuernagel B."/>
            <person name="Mayer K.F."/>
            <person name="Olsen O.A."/>
        </authorList>
    </citation>
    <scope>NUCLEOTIDE SEQUENCE [LARGE SCALE GENOMIC DNA]</scope>
    <source>
        <strain evidence="3">cv. AL8/78</strain>
    </source>
</reference>
<name>A0A453DMW7_AEGTS</name>
<proteinExistence type="predicted"/>
<evidence type="ECO:0000256" key="1">
    <source>
        <dbReference type="SAM" id="Coils"/>
    </source>
</evidence>
<dbReference type="EnsemblPlants" id="AET3Gv20004400.27">
    <property type="protein sequence ID" value="AET3Gv20004400.27"/>
    <property type="gene ID" value="AET3Gv20004400"/>
</dbReference>
<evidence type="ECO:0000313" key="3">
    <source>
        <dbReference type="Proteomes" id="UP000015105"/>
    </source>
</evidence>